<dbReference type="InterPro" id="IPR023401">
    <property type="entry name" value="ODC_N"/>
</dbReference>
<comment type="caution">
    <text evidence="1">The sequence shown here is derived from an EMBL/GenBank/DDBJ whole genome shotgun (WGS) entry which is preliminary data.</text>
</comment>
<dbReference type="AlphaFoldDB" id="A0A388TH99"/>
<dbReference type="SUPFAM" id="SSF51735">
    <property type="entry name" value="NAD(P)-binding Rossmann-fold domains"/>
    <property type="match status" value="1"/>
</dbReference>
<name>A0A388TH99_9BACT</name>
<dbReference type="EMBL" id="BGZO01000006">
    <property type="protein sequence ID" value="GBR75676.1"/>
    <property type="molecule type" value="Genomic_DNA"/>
</dbReference>
<dbReference type="Proteomes" id="UP000275925">
    <property type="component" value="Unassembled WGS sequence"/>
</dbReference>
<organism evidence="1 2">
    <name type="scientific">Candidatus Termititenax persephonae</name>
    <dbReference type="NCBI Taxonomy" id="2218525"/>
    <lineage>
        <taxon>Bacteria</taxon>
        <taxon>Bacillati</taxon>
        <taxon>Candidatus Margulisiibacteriota</taxon>
        <taxon>Candidatus Termititenacia</taxon>
        <taxon>Candidatus Termititenacales</taxon>
        <taxon>Candidatus Termititenacaceae</taxon>
        <taxon>Candidatus Termititenax</taxon>
    </lineage>
</organism>
<dbReference type="PIRSF" id="PIRSF001439">
    <property type="entry name" value="CryM"/>
    <property type="match status" value="1"/>
</dbReference>
<dbReference type="InterPro" id="IPR036291">
    <property type="entry name" value="NAD(P)-bd_dom_sf"/>
</dbReference>
<dbReference type="InterPro" id="IPR003462">
    <property type="entry name" value="ODC_Mu_crystall"/>
</dbReference>
<protein>
    <submittedName>
        <fullName evidence="1">Ornithine cyclodeaminase</fullName>
    </submittedName>
</protein>
<gene>
    <name evidence="1" type="primary">ocd</name>
    <name evidence="1" type="ORF">NO2_0326</name>
</gene>
<dbReference type="GO" id="GO:0005737">
    <property type="term" value="C:cytoplasm"/>
    <property type="evidence" value="ECO:0007669"/>
    <property type="project" value="TreeGrafter"/>
</dbReference>
<keyword evidence="2" id="KW-1185">Reference proteome</keyword>
<sequence>MSSAKVDFLYLNEEDMLKAGVTDMAGCVAAMEDMFAAMGAGDYMMGGANQNSHGIMLAFPDQPEHPGMPKNGPDRRFMAMPAYLGGKFQIAGMKWYGSNVENKDKGLPRSILMVFLTDKDTGAPLALLSANLLSACRTGAIPGVGAKWLSRPDSKVVGVIGPGVMSKTALDSFVVARPGIDTVQICGRSQRGIDSFAAYVREKQPQIKNIKVAKTFAEAVDGADIISVATSSPLKVEDYPYLEEKWLKPGALLTLPGSIRLDDDFLLKRAGLVVDNWKLYEAWGEEIPYPVYANGIPLLGAHLIDLFHDKKIERSQIRDIGEIIAGKIPARKSAEEILVLSVGGMPTEDLAWGLTVYQNAVKKGLGQTLKLWDVPAMT</sequence>
<dbReference type="PANTHER" id="PTHR13812">
    <property type="entry name" value="KETIMINE REDUCTASE MU-CRYSTALLIN"/>
    <property type="match status" value="1"/>
</dbReference>
<evidence type="ECO:0000313" key="1">
    <source>
        <dbReference type="EMBL" id="GBR75676.1"/>
    </source>
</evidence>
<accession>A0A388TH99</accession>
<dbReference type="NCBIfam" id="NF004848">
    <property type="entry name" value="PRK06199.1"/>
    <property type="match status" value="1"/>
</dbReference>
<evidence type="ECO:0000313" key="2">
    <source>
        <dbReference type="Proteomes" id="UP000275925"/>
    </source>
</evidence>
<reference evidence="1 2" key="1">
    <citation type="journal article" date="2019" name="ISME J.">
        <title>Genome analyses of uncultured TG2/ZB3 bacteria in 'Margulisbacteria' specifically attached to ectosymbiotic spirochetes of protists in the termite gut.</title>
        <authorList>
            <person name="Utami Y.D."/>
            <person name="Kuwahara H."/>
            <person name="Igai K."/>
            <person name="Murakami T."/>
            <person name="Sugaya K."/>
            <person name="Morikawa T."/>
            <person name="Nagura Y."/>
            <person name="Yuki M."/>
            <person name="Deevong P."/>
            <person name="Inoue T."/>
            <person name="Kihara K."/>
            <person name="Lo N."/>
            <person name="Yamada A."/>
            <person name="Ohkuma M."/>
            <person name="Hongoh Y."/>
        </authorList>
    </citation>
    <scope>NUCLEOTIDE SEQUENCE [LARGE SCALE GENOMIC DNA]</scope>
    <source>
        <strain evidence="1">NkOx7-02</strain>
    </source>
</reference>
<dbReference type="Gene3D" id="3.30.1780.10">
    <property type="entry name" value="ornithine cyclodeaminase, domain 1"/>
    <property type="match status" value="1"/>
</dbReference>
<dbReference type="Pfam" id="PF02423">
    <property type="entry name" value="OCD_Mu_crystall"/>
    <property type="match status" value="1"/>
</dbReference>
<dbReference type="Gene3D" id="3.40.50.720">
    <property type="entry name" value="NAD(P)-binding Rossmann-like Domain"/>
    <property type="match status" value="1"/>
</dbReference>
<proteinExistence type="predicted"/>
<dbReference type="PANTHER" id="PTHR13812:SF19">
    <property type="entry name" value="KETIMINE REDUCTASE MU-CRYSTALLIN"/>
    <property type="match status" value="1"/>
</dbReference>